<sequence length="136" mass="15913">MANSFYSHLAFIGPESNASISVLKEYLDAFYEDPEDGTQTEIVLENNQITITFDDGYNFYIYLAQEEHVNVEAVELADFNSEDYNENPFDAAKLRASTKRFEIWGDEDFDMDYFNDSLFILEQIEKFNDIIIFQNH</sequence>
<dbReference type="RefSeq" id="WP_379817093.1">
    <property type="nucleotide sequence ID" value="NZ_JBHUDZ010000007.1"/>
</dbReference>
<gene>
    <name evidence="1" type="ORF">ACFSC2_06695</name>
</gene>
<comment type="caution">
    <text evidence="1">The sequence shown here is derived from an EMBL/GenBank/DDBJ whole genome shotgun (WGS) entry which is preliminary data.</text>
</comment>
<reference evidence="2" key="1">
    <citation type="journal article" date="2019" name="Int. J. Syst. Evol. Microbiol.">
        <title>The Global Catalogue of Microorganisms (GCM) 10K type strain sequencing project: providing services to taxonomists for standard genome sequencing and annotation.</title>
        <authorList>
            <consortium name="The Broad Institute Genomics Platform"/>
            <consortium name="The Broad Institute Genome Sequencing Center for Infectious Disease"/>
            <person name="Wu L."/>
            <person name="Ma J."/>
        </authorList>
    </citation>
    <scope>NUCLEOTIDE SEQUENCE [LARGE SCALE GENOMIC DNA]</scope>
    <source>
        <strain evidence="2">CCUG 70865</strain>
    </source>
</reference>
<name>A0ABW4HAK8_9FLAO</name>
<dbReference type="Proteomes" id="UP001597138">
    <property type="component" value="Unassembled WGS sequence"/>
</dbReference>
<protein>
    <submittedName>
        <fullName evidence="1">Uncharacterized protein</fullName>
    </submittedName>
</protein>
<evidence type="ECO:0000313" key="1">
    <source>
        <dbReference type="EMBL" id="MFD1602426.1"/>
    </source>
</evidence>
<keyword evidence="2" id="KW-1185">Reference proteome</keyword>
<evidence type="ECO:0000313" key="2">
    <source>
        <dbReference type="Proteomes" id="UP001597138"/>
    </source>
</evidence>
<organism evidence="1 2">
    <name type="scientific">Flavobacterium artemisiae</name>
    <dbReference type="NCBI Taxonomy" id="2126556"/>
    <lineage>
        <taxon>Bacteria</taxon>
        <taxon>Pseudomonadati</taxon>
        <taxon>Bacteroidota</taxon>
        <taxon>Flavobacteriia</taxon>
        <taxon>Flavobacteriales</taxon>
        <taxon>Flavobacteriaceae</taxon>
        <taxon>Flavobacterium</taxon>
    </lineage>
</organism>
<proteinExistence type="predicted"/>
<accession>A0ABW4HAK8</accession>
<dbReference type="EMBL" id="JBHUDZ010000007">
    <property type="protein sequence ID" value="MFD1602426.1"/>
    <property type="molecule type" value="Genomic_DNA"/>
</dbReference>